<dbReference type="NCBIfam" id="NF010925">
    <property type="entry name" value="PRK14345.1"/>
    <property type="match status" value="1"/>
</dbReference>
<dbReference type="Gene3D" id="3.30.930.10">
    <property type="entry name" value="Bira Bifunctional Protein, Domain 2"/>
    <property type="match status" value="1"/>
</dbReference>
<name>A0ABP7CHI4_9MICC</name>
<dbReference type="PANTHER" id="PTHR10993">
    <property type="entry name" value="OCTANOYLTRANSFERASE"/>
    <property type="match status" value="1"/>
</dbReference>
<dbReference type="Proteomes" id="UP001500752">
    <property type="component" value="Unassembled WGS sequence"/>
</dbReference>
<comment type="caution">
    <text evidence="8">The sequence shown here is derived from an EMBL/GenBank/DDBJ whole genome shotgun (WGS) entry which is preliminary data.</text>
</comment>
<dbReference type="InterPro" id="IPR045864">
    <property type="entry name" value="aa-tRNA-synth_II/BPL/LPL"/>
</dbReference>
<dbReference type="NCBIfam" id="TIGR00214">
    <property type="entry name" value="lipB"/>
    <property type="match status" value="1"/>
</dbReference>
<comment type="pathway">
    <text evidence="1 5 6">Protein modification; protein lipoylation via endogenous pathway; protein N(6)-(lipoyl)lysine from octanoyl-[acyl-carrier-protein]: step 1/2.</text>
</comment>
<reference evidence="9" key="1">
    <citation type="journal article" date="2019" name="Int. J. Syst. Evol. Microbiol.">
        <title>The Global Catalogue of Microorganisms (GCM) 10K type strain sequencing project: providing services to taxonomists for standard genome sequencing and annotation.</title>
        <authorList>
            <consortium name="The Broad Institute Genomics Platform"/>
            <consortium name="The Broad Institute Genome Sequencing Center for Infectious Disease"/>
            <person name="Wu L."/>
            <person name="Ma J."/>
        </authorList>
    </citation>
    <scope>NUCLEOTIDE SEQUENCE [LARGE SCALE GENOMIC DNA]</scope>
    <source>
        <strain evidence="9">JCM 30742</strain>
    </source>
</reference>
<evidence type="ECO:0000256" key="6">
    <source>
        <dbReference type="PIRNR" id="PIRNR016262"/>
    </source>
</evidence>
<proteinExistence type="inferred from homology"/>
<evidence type="ECO:0000313" key="8">
    <source>
        <dbReference type="EMBL" id="GAA3687934.1"/>
    </source>
</evidence>
<evidence type="ECO:0000313" key="9">
    <source>
        <dbReference type="Proteomes" id="UP001500752"/>
    </source>
</evidence>
<evidence type="ECO:0000259" key="7">
    <source>
        <dbReference type="PROSITE" id="PS51733"/>
    </source>
</evidence>
<evidence type="ECO:0000256" key="2">
    <source>
        <dbReference type="ARBA" id="ARBA00022679"/>
    </source>
</evidence>
<dbReference type="EMBL" id="BAABEO010000018">
    <property type="protein sequence ID" value="GAA3687934.1"/>
    <property type="molecule type" value="Genomic_DNA"/>
</dbReference>
<evidence type="ECO:0000256" key="1">
    <source>
        <dbReference type="ARBA" id="ARBA00004821"/>
    </source>
</evidence>
<keyword evidence="9" id="KW-1185">Reference proteome</keyword>
<dbReference type="PIRSF" id="PIRSF016262">
    <property type="entry name" value="LPLase"/>
    <property type="match status" value="1"/>
</dbReference>
<feature type="site" description="Lowers pKa of active site Cys" evidence="5">
    <location>
        <position position="152"/>
    </location>
</feature>
<dbReference type="HAMAP" id="MF_00013">
    <property type="entry name" value="LipB"/>
    <property type="match status" value="1"/>
</dbReference>
<keyword evidence="5" id="KW-0963">Cytoplasm</keyword>
<feature type="binding site" evidence="5">
    <location>
        <begin position="83"/>
        <end position="90"/>
    </location>
    <ligand>
        <name>substrate</name>
    </ligand>
</feature>
<feature type="active site" description="Acyl-thioester intermediate" evidence="5">
    <location>
        <position position="186"/>
    </location>
</feature>
<dbReference type="CDD" id="cd16444">
    <property type="entry name" value="LipB"/>
    <property type="match status" value="1"/>
</dbReference>
<comment type="similarity">
    <text evidence="5 6">Belongs to the LipB family.</text>
</comment>
<gene>
    <name evidence="5 8" type="primary">lipB</name>
    <name evidence="8" type="ORF">GCM10023081_26540</name>
</gene>
<feature type="binding site" evidence="5">
    <location>
        <begin position="155"/>
        <end position="157"/>
    </location>
    <ligand>
        <name>substrate</name>
    </ligand>
</feature>
<dbReference type="InterPro" id="IPR000544">
    <property type="entry name" value="Octanoyltransferase"/>
</dbReference>
<comment type="miscellaneous">
    <text evidence="5">In the reaction, the free carboxyl group of octanoic acid is attached via an amide linkage to the epsilon-amino group of a specific lysine residue of lipoyl domains of lipoate-dependent enzymes.</text>
</comment>
<dbReference type="InterPro" id="IPR004143">
    <property type="entry name" value="BPL_LPL_catalytic"/>
</dbReference>
<keyword evidence="2 5" id="KW-0808">Transferase</keyword>
<sequence length="237" mass="25759">MGPGPERTLDAMSINFQRIGFAPDYVDYGEAWELQRRLRDAVAEGRGGPTVLLLEHAAVYTAGRRTEPHERPVDGTPVVDVDRGGQLTWHGPGQLIGYPIVELRNKAGIRDYVTRLEEAMIRVIADYGITGVRIHGRAGVWIEGDGVRPDRKIAAIGIRVNQGVTMHGFALNCSNPLEPYEAIIPCGITDAGVTTISAELGRTVTPADVADRVEAELRWLLEPAVKTSATTFEGVLP</sequence>
<organism evidence="8 9">
    <name type="scientific">Arthrobacter ginkgonis</name>
    <dbReference type="NCBI Taxonomy" id="1630594"/>
    <lineage>
        <taxon>Bacteria</taxon>
        <taxon>Bacillati</taxon>
        <taxon>Actinomycetota</taxon>
        <taxon>Actinomycetes</taxon>
        <taxon>Micrococcales</taxon>
        <taxon>Micrococcaceae</taxon>
        <taxon>Arthrobacter</taxon>
    </lineage>
</organism>
<keyword evidence="3 5" id="KW-0012">Acyltransferase</keyword>
<dbReference type="PROSITE" id="PS51733">
    <property type="entry name" value="BPL_LPL_CATALYTIC"/>
    <property type="match status" value="1"/>
</dbReference>
<comment type="catalytic activity">
    <reaction evidence="5 6">
        <text>octanoyl-[ACP] + L-lysyl-[protein] = N(6)-octanoyl-L-lysyl-[protein] + holo-[ACP] + H(+)</text>
        <dbReference type="Rhea" id="RHEA:17665"/>
        <dbReference type="Rhea" id="RHEA-COMP:9636"/>
        <dbReference type="Rhea" id="RHEA-COMP:9685"/>
        <dbReference type="Rhea" id="RHEA-COMP:9752"/>
        <dbReference type="Rhea" id="RHEA-COMP:9928"/>
        <dbReference type="ChEBI" id="CHEBI:15378"/>
        <dbReference type="ChEBI" id="CHEBI:29969"/>
        <dbReference type="ChEBI" id="CHEBI:64479"/>
        <dbReference type="ChEBI" id="CHEBI:78463"/>
        <dbReference type="ChEBI" id="CHEBI:78809"/>
        <dbReference type="EC" id="2.3.1.181"/>
    </reaction>
</comment>
<dbReference type="GO" id="GO:0016740">
    <property type="term" value="F:transferase activity"/>
    <property type="evidence" value="ECO:0007669"/>
    <property type="project" value="UniProtKB-KW"/>
</dbReference>
<dbReference type="Pfam" id="PF21948">
    <property type="entry name" value="LplA-B_cat"/>
    <property type="match status" value="1"/>
</dbReference>
<evidence type="ECO:0000256" key="4">
    <source>
        <dbReference type="ARBA" id="ARBA00024732"/>
    </source>
</evidence>
<dbReference type="InterPro" id="IPR020605">
    <property type="entry name" value="Octanoyltransferase_CS"/>
</dbReference>
<feature type="binding site" evidence="5">
    <location>
        <begin position="168"/>
        <end position="170"/>
    </location>
    <ligand>
        <name>substrate</name>
    </ligand>
</feature>
<dbReference type="EC" id="2.3.1.181" evidence="5 6"/>
<comment type="subcellular location">
    <subcellularLocation>
        <location evidence="5">Cytoplasm</location>
    </subcellularLocation>
</comment>
<evidence type="ECO:0000256" key="5">
    <source>
        <dbReference type="HAMAP-Rule" id="MF_00013"/>
    </source>
</evidence>
<evidence type="ECO:0000256" key="3">
    <source>
        <dbReference type="ARBA" id="ARBA00023315"/>
    </source>
</evidence>
<dbReference type="SUPFAM" id="SSF55681">
    <property type="entry name" value="Class II aaRS and biotin synthetases"/>
    <property type="match status" value="1"/>
</dbReference>
<protein>
    <recommendedName>
        <fullName evidence="5 6">Octanoyltransferase</fullName>
        <ecNumber evidence="5 6">2.3.1.181</ecNumber>
    </recommendedName>
    <alternativeName>
        <fullName evidence="5">Lipoate-protein ligase B</fullName>
    </alternativeName>
    <alternativeName>
        <fullName evidence="5">Lipoyl/octanoyl transferase</fullName>
    </alternativeName>
    <alternativeName>
        <fullName evidence="5">Octanoyl-[acyl-carrier-protein]-protein N-octanoyltransferase</fullName>
    </alternativeName>
</protein>
<dbReference type="PROSITE" id="PS01313">
    <property type="entry name" value="LIPB"/>
    <property type="match status" value="1"/>
</dbReference>
<dbReference type="PANTHER" id="PTHR10993:SF7">
    <property type="entry name" value="LIPOYLTRANSFERASE 2, MITOCHONDRIAL-RELATED"/>
    <property type="match status" value="1"/>
</dbReference>
<accession>A0ABP7CHI4</accession>
<feature type="domain" description="BPL/LPL catalytic" evidence="7">
    <location>
        <begin position="45"/>
        <end position="225"/>
    </location>
</feature>
<comment type="function">
    <text evidence="4 5 6">Catalyzes the transfer of endogenously produced octanoic acid from octanoyl-acyl-carrier-protein onto the lipoyl domains of lipoate-dependent enzymes. Lipoyl-ACP can also act as a substrate although octanoyl-ACP is likely to be the physiological substrate.</text>
</comment>